<comment type="caution">
    <text evidence="1">The sequence shown here is derived from an EMBL/GenBank/DDBJ whole genome shotgun (WGS) entry which is preliminary data.</text>
</comment>
<evidence type="ECO:0000313" key="1">
    <source>
        <dbReference type="EMBL" id="KAJ7527254.1"/>
    </source>
</evidence>
<protein>
    <submittedName>
        <fullName evidence="1">Uncharacterized protein</fullName>
    </submittedName>
</protein>
<reference evidence="2" key="1">
    <citation type="journal article" date="2024" name="Proc. Natl. Acad. Sci. U.S.A.">
        <title>Extraordinary preservation of gene collinearity over three hundred million years revealed in homosporous lycophytes.</title>
        <authorList>
            <person name="Li C."/>
            <person name="Wickell D."/>
            <person name="Kuo L.Y."/>
            <person name="Chen X."/>
            <person name="Nie B."/>
            <person name="Liao X."/>
            <person name="Peng D."/>
            <person name="Ji J."/>
            <person name="Jenkins J."/>
            <person name="Williams M."/>
            <person name="Shu S."/>
            <person name="Plott C."/>
            <person name="Barry K."/>
            <person name="Rajasekar S."/>
            <person name="Grimwood J."/>
            <person name="Han X."/>
            <person name="Sun S."/>
            <person name="Hou Z."/>
            <person name="He W."/>
            <person name="Dai G."/>
            <person name="Sun C."/>
            <person name="Schmutz J."/>
            <person name="Leebens-Mack J.H."/>
            <person name="Li F.W."/>
            <person name="Wang L."/>
        </authorList>
    </citation>
    <scope>NUCLEOTIDE SEQUENCE [LARGE SCALE GENOMIC DNA]</scope>
    <source>
        <strain evidence="2">cv. PW_Plant_1</strain>
    </source>
</reference>
<dbReference type="EMBL" id="CM055107">
    <property type="protein sequence ID" value="KAJ7527254.1"/>
    <property type="molecule type" value="Genomic_DNA"/>
</dbReference>
<organism evidence="1 2">
    <name type="scientific">Diphasiastrum complanatum</name>
    <name type="common">Issler's clubmoss</name>
    <name type="synonym">Lycopodium complanatum</name>
    <dbReference type="NCBI Taxonomy" id="34168"/>
    <lineage>
        <taxon>Eukaryota</taxon>
        <taxon>Viridiplantae</taxon>
        <taxon>Streptophyta</taxon>
        <taxon>Embryophyta</taxon>
        <taxon>Tracheophyta</taxon>
        <taxon>Lycopodiopsida</taxon>
        <taxon>Lycopodiales</taxon>
        <taxon>Lycopodiaceae</taxon>
        <taxon>Lycopodioideae</taxon>
        <taxon>Diphasiastrum</taxon>
    </lineage>
</organism>
<evidence type="ECO:0000313" key="2">
    <source>
        <dbReference type="Proteomes" id="UP001162992"/>
    </source>
</evidence>
<keyword evidence="2" id="KW-1185">Reference proteome</keyword>
<dbReference type="Proteomes" id="UP001162992">
    <property type="component" value="Chromosome 16"/>
</dbReference>
<proteinExistence type="predicted"/>
<gene>
    <name evidence="1" type="ORF">O6H91_16G044800</name>
</gene>
<accession>A0ACC2BBV1</accession>
<sequence length="206" mass="22605">MEKVNIEKFNRQQLLLLALGAKTLLLFLLGQLLNVVEAKIELQWYMHDTPFNGPTPSSIPVTIYNASDFQEQVSSFLFGQIYVFDDPLTETTSLDSQLIGRARGLVSYVSQEEIVSFVSYTVTIQSGSYKGSTLNVQGAAPVNTSIRFYSINGGTGAFVCARGVLAEKIVTLFGPLNASAILSHEANLQPKCLAQDFKCNCMADKY</sequence>
<name>A0ACC2BBV1_DIPCM</name>